<dbReference type="EMBL" id="GBXM01074073">
    <property type="protein sequence ID" value="JAH34504.1"/>
    <property type="molecule type" value="Transcribed_RNA"/>
</dbReference>
<reference evidence="2" key="2">
    <citation type="journal article" date="2015" name="Fish Shellfish Immunol.">
        <title>Early steps in the European eel (Anguilla anguilla)-Vibrio vulnificus interaction in the gills: Role of the RtxA13 toxin.</title>
        <authorList>
            <person name="Callol A."/>
            <person name="Pajuelo D."/>
            <person name="Ebbesson L."/>
            <person name="Teles M."/>
            <person name="MacKenzie S."/>
            <person name="Amaro C."/>
        </authorList>
    </citation>
    <scope>NUCLEOTIDE SEQUENCE</scope>
</reference>
<protein>
    <submittedName>
        <fullName evidence="2">Uncharacterized protein</fullName>
    </submittedName>
</protein>
<feature type="compositionally biased region" description="Basic residues" evidence="1">
    <location>
        <begin position="10"/>
        <end position="26"/>
    </location>
</feature>
<evidence type="ECO:0000256" key="1">
    <source>
        <dbReference type="SAM" id="MobiDB-lite"/>
    </source>
</evidence>
<organism evidence="2">
    <name type="scientific">Anguilla anguilla</name>
    <name type="common">European freshwater eel</name>
    <name type="synonym">Muraena anguilla</name>
    <dbReference type="NCBI Taxonomy" id="7936"/>
    <lineage>
        <taxon>Eukaryota</taxon>
        <taxon>Metazoa</taxon>
        <taxon>Chordata</taxon>
        <taxon>Craniata</taxon>
        <taxon>Vertebrata</taxon>
        <taxon>Euteleostomi</taxon>
        <taxon>Actinopterygii</taxon>
        <taxon>Neopterygii</taxon>
        <taxon>Teleostei</taxon>
        <taxon>Anguilliformes</taxon>
        <taxon>Anguillidae</taxon>
        <taxon>Anguilla</taxon>
    </lineage>
</organism>
<reference evidence="2" key="1">
    <citation type="submission" date="2014-11" db="EMBL/GenBank/DDBJ databases">
        <authorList>
            <person name="Amaro Gonzalez C."/>
        </authorList>
    </citation>
    <scope>NUCLEOTIDE SEQUENCE</scope>
</reference>
<accession>A0A0E9RZ50</accession>
<sequence>MYNTNNAPSRHTRTHSHTHTHTHTHTRNVCACVSYETCKWLLKNAPN</sequence>
<proteinExistence type="predicted"/>
<feature type="region of interest" description="Disordered" evidence="1">
    <location>
        <begin position="1"/>
        <end position="26"/>
    </location>
</feature>
<evidence type="ECO:0000313" key="2">
    <source>
        <dbReference type="EMBL" id="JAH34504.1"/>
    </source>
</evidence>
<name>A0A0E9RZ50_ANGAN</name>
<dbReference type="AlphaFoldDB" id="A0A0E9RZ50"/>